<keyword evidence="3" id="KW-1003">Cell membrane</keyword>
<dbReference type="PIRSF" id="PIRSF004810">
    <property type="entry name" value="ChrA"/>
    <property type="match status" value="1"/>
</dbReference>
<dbReference type="Proteomes" id="UP000293902">
    <property type="component" value="Chromosome"/>
</dbReference>
<feature type="transmembrane region" description="Helical" evidence="7">
    <location>
        <begin position="115"/>
        <end position="134"/>
    </location>
</feature>
<dbReference type="NCBIfam" id="TIGR00937">
    <property type="entry name" value="2A51"/>
    <property type="match status" value="1"/>
</dbReference>
<dbReference type="GO" id="GO:0015109">
    <property type="term" value="F:chromate transmembrane transporter activity"/>
    <property type="evidence" value="ECO:0007669"/>
    <property type="project" value="InterPro"/>
</dbReference>
<evidence type="ECO:0000313" key="8">
    <source>
        <dbReference type="EMBL" id="QBH11704.1"/>
    </source>
</evidence>
<sequence>MSDKKVSLWFLFLVFVKIGCIAFGGFTALIAVVENEMIRKRGLLSTKDMLNGVSLAMLLPGPVAVNTVGYAGFRLRGGWGAFLSVTGVILPSFFLLIGLSHIYFTYGAIPVVSKLFAGFIPAVTAIIITTAWNMGKKAITNWSGFFLGLSAAVILLGVGGFYTTLMIIVGAGLAGLILYTGQKPDTAIVSQDRFLVVSGISKFRFYLGLGILAVFLILFFIPVSGLENNSLARIFVTFSGMSLMLFGGGFVFIPLIQEIVVDGLHWVSLPEFTSAIAMGQVTPGPILISAAFIGYKIKGLIGAALATFAIFFPSALLMITASQVLDRIKGSGTMQAALTGIRAALVGMVFAAAVVIGRGCEYHWATPVIFFAALAALMRFKVDIAYIIPCAGLIGVLLY</sequence>
<protein>
    <submittedName>
        <fullName evidence="8">Chromate efflux transporter</fullName>
    </submittedName>
    <submittedName>
        <fullName evidence="9">Chromate transporter</fullName>
    </submittedName>
</protein>
<proteinExistence type="inferred from homology"/>
<dbReference type="OrthoDB" id="9788907at2"/>
<feature type="transmembrane region" description="Helical" evidence="7">
    <location>
        <begin position="53"/>
        <end position="73"/>
    </location>
</feature>
<reference evidence="8 11" key="2">
    <citation type="submission" date="2019-02" db="EMBL/GenBank/DDBJ databases">
        <title>Complete genome sequence of Desulfobacter hydrogenophilus AcRS1.</title>
        <authorList>
            <person name="Marietou A."/>
            <person name="Lund M.B."/>
            <person name="Marshall I.P.G."/>
            <person name="Schreiber L."/>
            <person name="Jorgensen B."/>
        </authorList>
    </citation>
    <scope>NUCLEOTIDE SEQUENCE [LARGE SCALE GENOMIC DNA]</scope>
    <source>
        <strain evidence="8 11">AcRS1</strain>
    </source>
</reference>
<reference evidence="9 10" key="1">
    <citation type="submission" date="2018-06" db="EMBL/GenBank/DDBJ databases">
        <title>Complete Genome Sequence of Desulfobacter hydrogenophilus (DSM3380).</title>
        <authorList>
            <person name="Marietou A."/>
            <person name="Schreiber L."/>
            <person name="Marshall I."/>
            <person name="Jorgensen B."/>
        </authorList>
    </citation>
    <scope>NUCLEOTIDE SEQUENCE [LARGE SCALE GENOMIC DNA]</scope>
    <source>
        <strain evidence="9 10">DSM 3380</strain>
    </source>
</reference>
<dbReference type="PANTHER" id="PTHR43663:SF1">
    <property type="entry name" value="CHROMATE TRANSPORTER"/>
    <property type="match status" value="1"/>
</dbReference>
<dbReference type="Pfam" id="PF02417">
    <property type="entry name" value="Chromate_transp"/>
    <property type="match status" value="2"/>
</dbReference>
<evidence type="ECO:0000256" key="2">
    <source>
        <dbReference type="ARBA" id="ARBA00005262"/>
    </source>
</evidence>
<feature type="transmembrane region" description="Helical" evidence="7">
    <location>
        <begin position="337"/>
        <end position="356"/>
    </location>
</feature>
<dbReference type="Proteomes" id="UP000248798">
    <property type="component" value="Unassembled WGS sequence"/>
</dbReference>
<dbReference type="RefSeq" id="WP_111954646.1">
    <property type="nucleotide sequence ID" value="NZ_CP036313.1"/>
</dbReference>
<keyword evidence="5 7" id="KW-1133">Transmembrane helix</keyword>
<keyword evidence="11" id="KW-1185">Reference proteome</keyword>
<keyword evidence="6 7" id="KW-0472">Membrane</keyword>
<organism evidence="9 10">
    <name type="scientific">Desulfobacter hydrogenophilus</name>
    <dbReference type="NCBI Taxonomy" id="2291"/>
    <lineage>
        <taxon>Bacteria</taxon>
        <taxon>Pseudomonadati</taxon>
        <taxon>Thermodesulfobacteriota</taxon>
        <taxon>Desulfobacteria</taxon>
        <taxon>Desulfobacterales</taxon>
        <taxon>Desulfobacteraceae</taxon>
        <taxon>Desulfobacter</taxon>
    </lineage>
</organism>
<feature type="transmembrane region" description="Helical" evidence="7">
    <location>
        <begin position="146"/>
        <end position="179"/>
    </location>
</feature>
<gene>
    <name evidence="8" type="primary">chrA</name>
    <name evidence="9" type="ORF">DO021_05820</name>
    <name evidence="8" type="ORF">EYB58_01450</name>
</gene>
<evidence type="ECO:0000256" key="1">
    <source>
        <dbReference type="ARBA" id="ARBA00004651"/>
    </source>
</evidence>
<dbReference type="InterPro" id="IPR014047">
    <property type="entry name" value="Chr_Tranpt_l_chain"/>
</dbReference>
<name>A0A328FIU8_9BACT</name>
<evidence type="ECO:0000313" key="11">
    <source>
        <dbReference type="Proteomes" id="UP000293902"/>
    </source>
</evidence>
<feature type="transmembrane region" description="Helical" evidence="7">
    <location>
        <begin position="6"/>
        <end position="32"/>
    </location>
</feature>
<feature type="transmembrane region" description="Helical" evidence="7">
    <location>
        <begin position="276"/>
        <end position="295"/>
    </location>
</feature>
<evidence type="ECO:0000256" key="7">
    <source>
        <dbReference type="SAM" id="Phobius"/>
    </source>
</evidence>
<feature type="transmembrane region" description="Helical" evidence="7">
    <location>
        <begin position="79"/>
        <end position="103"/>
    </location>
</feature>
<comment type="similarity">
    <text evidence="2">Belongs to the chromate ion transporter (CHR) (TC 2.A.51) family.</text>
</comment>
<dbReference type="EMBL" id="QLNI01000009">
    <property type="protein sequence ID" value="RAM02917.1"/>
    <property type="molecule type" value="Genomic_DNA"/>
</dbReference>
<dbReference type="EMBL" id="CP036313">
    <property type="protein sequence ID" value="QBH11704.1"/>
    <property type="molecule type" value="Genomic_DNA"/>
</dbReference>
<dbReference type="InterPro" id="IPR052518">
    <property type="entry name" value="CHR_Transporter"/>
</dbReference>
<evidence type="ECO:0000256" key="6">
    <source>
        <dbReference type="ARBA" id="ARBA00023136"/>
    </source>
</evidence>
<dbReference type="PANTHER" id="PTHR43663">
    <property type="entry name" value="CHROMATE TRANSPORT PROTEIN-RELATED"/>
    <property type="match status" value="1"/>
</dbReference>
<evidence type="ECO:0000313" key="10">
    <source>
        <dbReference type="Proteomes" id="UP000248798"/>
    </source>
</evidence>
<dbReference type="GO" id="GO:0005886">
    <property type="term" value="C:plasma membrane"/>
    <property type="evidence" value="ECO:0007669"/>
    <property type="project" value="UniProtKB-SubCell"/>
</dbReference>
<feature type="transmembrane region" description="Helical" evidence="7">
    <location>
        <begin position="301"/>
        <end position="325"/>
    </location>
</feature>
<evidence type="ECO:0000313" key="9">
    <source>
        <dbReference type="EMBL" id="RAM02917.1"/>
    </source>
</evidence>
<accession>A0A328FIU8</accession>
<evidence type="ECO:0000256" key="4">
    <source>
        <dbReference type="ARBA" id="ARBA00022692"/>
    </source>
</evidence>
<keyword evidence="4 7" id="KW-0812">Transmembrane</keyword>
<evidence type="ECO:0000256" key="3">
    <source>
        <dbReference type="ARBA" id="ARBA00022475"/>
    </source>
</evidence>
<dbReference type="InterPro" id="IPR003370">
    <property type="entry name" value="Chromate_transpt"/>
</dbReference>
<dbReference type="AlphaFoldDB" id="A0A328FIU8"/>
<comment type="subcellular location">
    <subcellularLocation>
        <location evidence="1">Cell membrane</location>
        <topology evidence="1">Multi-pass membrane protein</topology>
    </subcellularLocation>
</comment>
<feature type="transmembrane region" description="Helical" evidence="7">
    <location>
        <begin position="203"/>
        <end position="222"/>
    </location>
</feature>
<evidence type="ECO:0000256" key="5">
    <source>
        <dbReference type="ARBA" id="ARBA00022989"/>
    </source>
</evidence>
<feature type="transmembrane region" description="Helical" evidence="7">
    <location>
        <begin position="234"/>
        <end position="256"/>
    </location>
</feature>